<dbReference type="Proteomes" id="UP000320643">
    <property type="component" value="Unassembled WGS sequence"/>
</dbReference>
<evidence type="ECO:0000313" key="1">
    <source>
        <dbReference type="EMBL" id="TRW26495.1"/>
    </source>
</evidence>
<comment type="caution">
    <text evidence="1">The sequence shown here is derived from an EMBL/GenBank/DDBJ whole genome shotgun (WGS) entry which is preliminary data.</text>
</comment>
<dbReference type="EMBL" id="VJVZ01000002">
    <property type="protein sequence ID" value="TRW26495.1"/>
    <property type="molecule type" value="Genomic_DNA"/>
</dbReference>
<proteinExistence type="predicted"/>
<dbReference type="OrthoDB" id="1437325at2"/>
<accession>A0A552V7Q6</accession>
<reference evidence="1 2" key="1">
    <citation type="submission" date="2019-07" db="EMBL/GenBank/DDBJ databases">
        <title>Flavobacterium sp. nov., isolated from glacier ice.</title>
        <authorList>
            <person name="Liu Q."/>
            <person name="Xin Y.-H."/>
        </authorList>
    </citation>
    <scope>NUCLEOTIDE SEQUENCE [LARGE SCALE GENOMIC DNA]</scope>
    <source>
        <strain evidence="1 2">ZT4R6</strain>
    </source>
</reference>
<dbReference type="AlphaFoldDB" id="A0A552V7Q6"/>
<evidence type="ECO:0000313" key="2">
    <source>
        <dbReference type="Proteomes" id="UP000320643"/>
    </source>
</evidence>
<gene>
    <name evidence="1" type="ORF">FMM05_03710</name>
</gene>
<protein>
    <submittedName>
        <fullName evidence="1">Uncharacterized protein</fullName>
    </submittedName>
</protein>
<dbReference type="Gene3D" id="3.40.30.10">
    <property type="entry name" value="Glutaredoxin"/>
    <property type="match status" value="1"/>
</dbReference>
<organism evidence="1 2">
    <name type="scientific">Flavobacterium zepuense</name>
    <dbReference type="NCBI Taxonomy" id="2593302"/>
    <lineage>
        <taxon>Bacteria</taxon>
        <taxon>Pseudomonadati</taxon>
        <taxon>Bacteroidota</taxon>
        <taxon>Flavobacteriia</taxon>
        <taxon>Flavobacteriales</taxon>
        <taxon>Flavobacteriaceae</taxon>
        <taxon>Flavobacterium</taxon>
    </lineage>
</organism>
<name>A0A552V7Q6_9FLAO</name>
<sequence length="221" mass="24957">MKKKIVLLCLLALPLMLYIYFSLVKHNSLFLPVINKNISELPHAIPGDSTTTALKGKITIIGFLGTDIKAREESIFNINQKVNAKYKDFNDFQIVMLVPDGTQQQVKDVALKLKTMADISNWKFVYAIPDEIKSFYASLKADEPLDATLGNSNIFIIDKDGNLRGRNGKDKKGNDDKFKNSYNAFSASELSNELTDDVKIVLREYRLALRKNLPKGVKREI</sequence>
<dbReference type="RefSeq" id="WP_143371998.1">
    <property type="nucleotide sequence ID" value="NZ_VJVZ01000002.1"/>
</dbReference>
<keyword evidence="2" id="KW-1185">Reference proteome</keyword>